<dbReference type="Proteomes" id="UP001597314">
    <property type="component" value="Unassembled WGS sequence"/>
</dbReference>
<proteinExistence type="predicted"/>
<dbReference type="PANTHER" id="PTHR42850">
    <property type="entry name" value="METALLOPHOSPHOESTERASE"/>
    <property type="match status" value="1"/>
</dbReference>
<dbReference type="Pfam" id="PF00149">
    <property type="entry name" value="Metallophos"/>
    <property type="match status" value="1"/>
</dbReference>
<dbReference type="GO" id="GO:0016787">
    <property type="term" value="F:hydrolase activity"/>
    <property type="evidence" value="ECO:0007669"/>
    <property type="project" value="UniProtKB-KW"/>
</dbReference>
<feature type="domain" description="Serine/threonine specific protein phosphatases" evidence="1">
    <location>
        <begin position="68"/>
        <end position="73"/>
    </location>
</feature>
<name>A0ABW5AH46_9BRAD</name>
<dbReference type="Gene3D" id="3.60.21.10">
    <property type="match status" value="1"/>
</dbReference>
<evidence type="ECO:0000313" key="3">
    <source>
        <dbReference type="Proteomes" id="UP001597314"/>
    </source>
</evidence>
<dbReference type="EMBL" id="JBHUIW010000004">
    <property type="protein sequence ID" value="MFD2181737.1"/>
    <property type="molecule type" value="Genomic_DNA"/>
</dbReference>
<organism evidence="2 3">
    <name type="scientific">Rhodoplanes azumiensis</name>
    <dbReference type="NCBI Taxonomy" id="1897628"/>
    <lineage>
        <taxon>Bacteria</taxon>
        <taxon>Pseudomonadati</taxon>
        <taxon>Pseudomonadota</taxon>
        <taxon>Alphaproteobacteria</taxon>
        <taxon>Hyphomicrobiales</taxon>
        <taxon>Nitrobacteraceae</taxon>
        <taxon>Rhodoplanes</taxon>
    </lineage>
</organism>
<dbReference type="CDD" id="cd00144">
    <property type="entry name" value="MPP_PPP_family"/>
    <property type="match status" value="1"/>
</dbReference>
<accession>A0ABW5AH46</accession>
<dbReference type="InterPro" id="IPR004843">
    <property type="entry name" value="Calcineurin-like_PHP"/>
</dbReference>
<sequence>MRTYAIGDVHGMVYLLRRLISRCLQDGRGNALRFVMLGDYVDRGADAKEAVQQLLHLQKKRPAKFICLRGNHEALLLAASEDAAAEQQWLRNGGAATLRSYGVEHARDLPAEHLEWLKTLPTTHDDGLRLFVHAGIDPGKSIHQQAEHDLLWIRDRFLKDKRDHGRFVVHGHTPLSEGLPDLHPNRVNLDTGAGYRGPLTAAVFDGVSARPIRFIQAVP</sequence>
<dbReference type="InterPro" id="IPR006186">
    <property type="entry name" value="Ser/Thr-sp_prot-phosphatase"/>
</dbReference>
<dbReference type="SUPFAM" id="SSF56300">
    <property type="entry name" value="Metallo-dependent phosphatases"/>
    <property type="match status" value="1"/>
</dbReference>
<comment type="caution">
    <text evidence="2">The sequence shown here is derived from an EMBL/GenBank/DDBJ whole genome shotgun (WGS) entry which is preliminary data.</text>
</comment>
<dbReference type="PROSITE" id="PS00125">
    <property type="entry name" value="SER_THR_PHOSPHATASE"/>
    <property type="match status" value="1"/>
</dbReference>
<evidence type="ECO:0000313" key="2">
    <source>
        <dbReference type="EMBL" id="MFD2181737.1"/>
    </source>
</evidence>
<dbReference type="PANTHER" id="PTHR42850:SF4">
    <property type="entry name" value="ZINC-DEPENDENT ENDOPOLYPHOSPHATASE"/>
    <property type="match status" value="1"/>
</dbReference>
<dbReference type="RefSeq" id="WP_378476919.1">
    <property type="nucleotide sequence ID" value="NZ_JBHUIW010000004.1"/>
</dbReference>
<evidence type="ECO:0000259" key="1">
    <source>
        <dbReference type="PROSITE" id="PS00125"/>
    </source>
</evidence>
<dbReference type="InterPro" id="IPR050126">
    <property type="entry name" value="Ap4A_hydrolase"/>
</dbReference>
<protein>
    <submittedName>
        <fullName evidence="2">Metallophosphoesterase family protein</fullName>
        <ecNumber evidence="2">3.1.-.-</ecNumber>
    </submittedName>
</protein>
<dbReference type="InterPro" id="IPR029052">
    <property type="entry name" value="Metallo-depent_PP-like"/>
</dbReference>
<reference evidence="3" key="1">
    <citation type="journal article" date="2019" name="Int. J. Syst. Evol. Microbiol.">
        <title>The Global Catalogue of Microorganisms (GCM) 10K type strain sequencing project: providing services to taxonomists for standard genome sequencing and annotation.</title>
        <authorList>
            <consortium name="The Broad Institute Genomics Platform"/>
            <consortium name="The Broad Institute Genome Sequencing Center for Infectious Disease"/>
            <person name="Wu L."/>
            <person name="Ma J."/>
        </authorList>
    </citation>
    <scope>NUCLEOTIDE SEQUENCE [LARGE SCALE GENOMIC DNA]</scope>
    <source>
        <strain evidence="3">CGMCC 1.6774</strain>
    </source>
</reference>
<dbReference type="EC" id="3.1.-.-" evidence="2"/>
<keyword evidence="3" id="KW-1185">Reference proteome</keyword>
<gene>
    <name evidence="2" type="ORF">ACFSOX_06200</name>
</gene>
<keyword evidence="2" id="KW-0378">Hydrolase</keyword>